<name>A0A4S8LAS3_DENBC</name>
<reference evidence="2 3" key="1">
    <citation type="journal article" date="2019" name="Nat. Ecol. Evol.">
        <title>Megaphylogeny resolves global patterns of mushroom evolution.</title>
        <authorList>
            <person name="Varga T."/>
            <person name="Krizsan K."/>
            <person name="Foldi C."/>
            <person name="Dima B."/>
            <person name="Sanchez-Garcia M."/>
            <person name="Sanchez-Ramirez S."/>
            <person name="Szollosi G.J."/>
            <person name="Szarkandi J.G."/>
            <person name="Papp V."/>
            <person name="Albert L."/>
            <person name="Andreopoulos W."/>
            <person name="Angelini C."/>
            <person name="Antonin V."/>
            <person name="Barry K.W."/>
            <person name="Bougher N.L."/>
            <person name="Buchanan P."/>
            <person name="Buyck B."/>
            <person name="Bense V."/>
            <person name="Catcheside P."/>
            <person name="Chovatia M."/>
            <person name="Cooper J."/>
            <person name="Damon W."/>
            <person name="Desjardin D."/>
            <person name="Finy P."/>
            <person name="Geml J."/>
            <person name="Haridas S."/>
            <person name="Hughes K."/>
            <person name="Justo A."/>
            <person name="Karasinski D."/>
            <person name="Kautmanova I."/>
            <person name="Kiss B."/>
            <person name="Kocsube S."/>
            <person name="Kotiranta H."/>
            <person name="LaButti K.M."/>
            <person name="Lechner B.E."/>
            <person name="Liimatainen K."/>
            <person name="Lipzen A."/>
            <person name="Lukacs Z."/>
            <person name="Mihaltcheva S."/>
            <person name="Morgado L.N."/>
            <person name="Niskanen T."/>
            <person name="Noordeloos M.E."/>
            <person name="Ohm R.A."/>
            <person name="Ortiz-Santana B."/>
            <person name="Ovrebo C."/>
            <person name="Racz N."/>
            <person name="Riley R."/>
            <person name="Savchenko A."/>
            <person name="Shiryaev A."/>
            <person name="Soop K."/>
            <person name="Spirin V."/>
            <person name="Szebenyi C."/>
            <person name="Tomsovsky M."/>
            <person name="Tulloss R.E."/>
            <person name="Uehling J."/>
            <person name="Grigoriev I.V."/>
            <person name="Vagvolgyi C."/>
            <person name="Papp T."/>
            <person name="Martin F.M."/>
            <person name="Miettinen O."/>
            <person name="Hibbett D.S."/>
            <person name="Nagy L.G."/>
        </authorList>
    </citation>
    <scope>NUCLEOTIDE SEQUENCE [LARGE SCALE GENOMIC DNA]</scope>
    <source>
        <strain evidence="2 3">CBS 962.96</strain>
    </source>
</reference>
<dbReference type="AlphaFoldDB" id="A0A4S8LAS3"/>
<dbReference type="EMBL" id="ML179523">
    <property type="protein sequence ID" value="THU85904.1"/>
    <property type="molecule type" value="Genomic_DNA"/>
</dbReference>
<sequence>MSFKLGDQIERPGTNVSDGGIWDWVSTGEDPFSAWNDGTMYMELSQPPQGNVEGKKWLYTQLSRLTDGWVTLTDNAHHDAL</sequence>
<evidence type="ECO:0000313" key="3">
    <source>
        <dbReference type="Proteomes" id="UP000297245"/>
    </source>
</evidence>
<gene>
    <name evidence="2" type="ORF">K435DRAFT_868813</name>
</gene>
<organism evidence="2 3">
    <name type="scientific">Dendrothele bispora (strain CBS 962.96)</name>
    <dbReference type="NCBI Taxonomy" id="1314807"/>
    <lineage>
        <taxon>Eukaryota</taxon>
        <taxon>Fungi</taxon>
        <taxon>Dikarya</taxon>
        <taxon>Basidiomycota</taxon>
        <taxon>Agaricomycotina</taxon>
        <taxon>Agaricomycetes</taxon>
        <taxon>Agaricomycetidae</taxon>
        <taxon>Agaricales</taxon>
        <taxon>Agaricales incertae sedis</taxon>
        <taxon>Dendrothele</taxon>
    </lineage>
</organism>
<evidence type="ECO:0000313" key="2">
    <source>
        <dbReference type="EMBL" id="THU85904.1"/>
    </source>
</evidence>
<protein>
    <submittedName>
        <fullName evidence="2">Uncharacterized protein</fullName>
    </submittedName>
</protein>
<feature type="region of interest" description="Disordered" evidence="1">
    <location>
        <begin position="1"/>
        <end position="20"/>
    </location>
</feature>
<keyword evidence="3" id="KW-1185">Reference proteome</keyword>
<proteinExistence type="predicted"/>
<dbReference type="Proteomes" id="UP000297245">
    <property type="component" value="Unassembled WGS sequence"/>
</dbReference>
<evidence type="ECO:0000256" key="1">
    <source>
        <dbReference type="SAM" id="MobiDB-lite"/>
    </source>
</evidence>
<accession>A0A4S8LAS3</accession>